<evidence type="ECO:0000313" key="2">
    <source>
        <dbReference type="Proteomes" id="UP000345266"/>
    </source>
</evidence>
<reference evidence="1 2" key="1">
    <citation type="submission" date="2019-07" db="EMBL/GenBank/DDBJ databases">
        <authorList>
            <person name="Hibberd C M."/>
            <person name="Gehrig L. J."/>
            <person name="Chang H.-W."/>
            <person name="Venkatesh S."/>
        </authorList>
    </citation>
    <scope>NUCLEOTIDE SEQUENCE [LARGE SCALE GENOMIC DNA]</scope>
    <source>
        <strain evidence="1">Bifidobacterium_longum_subsp_infantis_JG_Bg463</strain>
    </source>
</reference>
<accession>A0A564W359</accession>
<dbReference type="Proteomes" id="UP000345266">
    <property type="component" value="Unassembled WGS sequence"/>
</dbReference>
<gene>
    <name evidence="1" type="ORF">BLJG463_00149</name>
</gene>
<dbReference type="AlphaFoldDB" id="A0A564W359"/>
<organism evidence="1 2">
    <name type="scientific">Bifidobacterium longum subsp. infantis</name>
    <dbReference type="NCBI Taxonomy" id="1682"/>
    <lineage>
        <taxon>Bacteria</taxon>
        <taxon>Bacillati</taxon>
        <taxon>Actinomycetota</taxon>
        <taxon>Actinomycetes</taxon>
        <taxon>Bifidobacteriales</taxon>
        <taxon>Bifidobacteriaceae</taxon>
        <taxon>Bifidobacterium</taxon>
    </lineage>
</organism>
<dbReference type="EMBL" id="CABHNT010000067">
    <property type="protein sequence ID" value="VUX38827.1"/>
    <property type="molecule type" value="Genomic_DNA"/>
</dbReference>
<protein>
    <submittedName>
        <fullName evidence="1">Uncharacterized protein</fullName>
    </submittedName>
</protein>
<evidence type="ECO:0000313" key="1">
    <source>
        <dbReference type="EMBL" id="VUX38827.1"/>
    </source>
</evidence>
<name>A0A564W359_BIFLI</name>
<proteinExistence type="predicted"/>
<sequence length="122" mass="12496">MQGAHIGVEAGGDLIEAIAIGAEQPRGVVGVLAFARASERHFAAEQEFAAADHAGCVGQTFGGQHGVAAPAHVHRIGVAMLEAETGHAGGQEQGCVEVRAAGELRLFETADGQRLALRTAFT</sequence>